<evidence type="ECO:0000256" key="6">
    <source>
        <dbReference type="SAM" id="Phobius"/>
    </source>
</evidence>
<dbReference type="Gene3D" id="1.10.3730.20">
    <property type="match status" value="1"/>
</dbReference>
<dbReference type="PANTHER" id="PTHR32322">
    <property type="entry name" value="INNER MEMBRANE TRANSPORTER"/>
    <property type="match status" value="1"/>
</dbReference>
<feature type="transmembrane region" description="Helical" evidence="6">
    <location>
        <begin position="239"/>
        <end position="258"/>
    </location>
</feature>
<feature type="transmembrane region" description="Helical" evidence="6">
    <location>
        <begin position="92"/>
        <end position="113"/>
    </location>
</feature>
<feature type="transmembrane region" description="Helical" evidence="6">
    <location>
        <begin position="264"/>
        <end position="283"/>
    </location>
</feature>
<gene>
    <name evidence="8" type="ORF">M670_02325</name>
</gene>
<evidence type="ECO:0000256" key="5">
    <source>
        <dbReference type="ARBA" id="ARBA00023136"/>
    </source>
</evidence>
<comment type="similarity">
    <text evidence="2">Belongs to the EamA transporter family.</text>
</comment>
<name>A0A072NKT0_SCHAZ</name>
<dbReference type="Proteomes" id="UP000027936">
    <property type="component" value="Unassembled WGS sequence"/>
</dbReference>
<feature type="domain" description="EamA" evidence="7">
    <location>
        <begin position="148"/>
        <end position="281"/>
    </location>
</feature>
<feature type="transmembrane region" description="Helical" evidence="6">
    <location>
        <begin position="68"/>
        <end position="86"/>
    </location>
</feature>
<keyword evidence="5 6" id="KW-0472">Membrane</keyword>
<dbReference type="RefSeq" id="WP_035195713.1">
    <property type="nucleotide sequence ID" value="NZ_JJRY01000008.1"/>
</dbReference>
<dbReference type="GO" id="GO:0016020">
    <property type="term" value="C:membrane"/>
    <property type="evidence" value="ECO:0007669"/>
    <property type="project" value="UniProtKB-SubCell"/>
</dbReference>
<evidence type="ECO:0000313" key="9">
    <source>
        <dbReference type="Proteomes" id="UP000027936"/>
    </source>
</evidence>
<organism evidence="8 9">
    <name type="scientific">Schinkia azotoformans MEV2011</name>
    <dbReference type="NCBI Taxonomy" id="1348973"/>
    <lineage>
        <taxon>Bacteria</taxon>
        <taxon>Bacillati</taxon>
        <taxon>Bacillota</taxon>
        <taxon>Bacilli</taxon>
        <taxon>Bacillales</taxon>
        <taxon>Bacillaceae</taxon>
        <taxon>Calidifontibacillus/Schinkia group</taxon>
        <taxon>Schinkia</taxon>
    </lineage>
</organism>
<feature type="transmembrane region" description="Helical" evidence="6">
    <location>
        <begin position="178"/>
        <end position="198"/>
    </location>
</feature>
<dbReference type="PANTHER" id="PTHR32322:SF2">
    <property type="entry name" value="EAMA DOMAIN-CONTAINING PROTEIN"/>
    <property type="match status" value="1"/>
</dbReference>
<dbReference type="InterPro" id="IPR000620">
    <property type="entry name" value="EamA_dom"/>
</dbReference>
<sequence length="306" mass="32635">MKDRLSTFLVLLAAVLWGTTGTAQTFAPPDTHPISFGAMRLAFGGTTLLLFVALQGKLKLKNWPLKEVILAALCMACYQPFFFSAVKITGVAIGTVVAIGSSPILAGIMEWIFKKTMPTKSWWLATVVAISGCLLLFTTNGAVKVQPFGILLSLGAGLSFATYTLVSKELLKTQAPDTVVAVVFTLAAIMLAPLLFLFDLSWLFQINGIGTSLYLGVFATGIAYLLFSKGLVKIPASTAVTLSLFEPLTAALLGAFLIGETLSIQAWFGVALIFLAIVVVSIAPRNISSSKPKQELESEYIKSASK</sequence>
<evidence type="ECO:0000256" key="4">
    <source>
        <dbReference type="ARBA" id="ARBA00022989"/>
    </source>
</evidence>
<comment type="subcellular location">
    <subcellularLocation>
        <location evidence="1">Endomembrane system</location>
        <topology evidence="1">Multi-pass membrane protein</topology>
    </subcellularLocation>
</comment>
<dbReference type="InterPro" id="IPR037185">
    <property type="entry name" value="EmrE-like"/>
</dbReference>
<evidence type="ECO:0000256" key="1">
    <source>
        <dbReference type="ARBA" id="ARBA00004127"/>
    </source>
</evidence>
<proteinExistence type="inferred from homology"/>
<evidence type="ECO:0000256" key="3">
    <source>
        <dbReference type="ARBA" id="ARBA00022692"/>
    </source>
</evidence>
<dbReference type="EMBL" id="JJRY01000008">
    <property type="protein sequence ID" value="KEF38284.1"/>
    <property type="molecule type" value="Genomic_DNA"/>
</dbReference>
<dbReference type="InterPro" id="IPR050638">
    <property type="entry name" value="AA-Vitamin_Transporters"/>
</dbReference>
<evidence type="ECO:0000259" key="7">
    <source>
        <dbReference type="Pfam" id="PF00892"/>
    </source>
</evidence>
<keyword evidence="4 6" id="KW-1133">Transmembrane helix</keyword>
<feature type="transmembrane region" description="Helical" evidence="6">
    <location>
        <begin position="204"/>
        <end position="227"/>
    </location>
</feature>
<reference evidence="8 9" key="1">
    <citation type="submission" date="2014-04" db="EMBL/GenBank/DDBJ databases">
        <title>Draft genome sequence of Bacillus azotoformans MEV2011, a (co-) denitrifying strain unable to grow in the presence of oxygen.</title>
        <authorList>
            <person name="Nielsen M."/>
            <person name="Schreiber L."/>
            <person name="Finster K."/>
            <person name="Schramm A."/>
        </authorList>
    </citation>
    <scope>NUCLEOTIDE SEQUENCE [LARGE SCALE GENOMIC DNA]</scope>
    <source>
        <strain evidence="8 9">MEV2011</strain>
    </source>
</reference>
<feature type="transmembrane region" description="Helical" evidence="6">
    <location>
        <begin position="148"/>
        <end position="166"/>
    </location>
</feature>
<comment type="caution">
    <text evidence="8">The sequence shown here is derived from an EMBL/GenBank/DDBJ whole genome shotgun (WGS) entry which is preliminary data.</text>
</comment>
<feature type="transmembrane region" description="Helical" evidence="6">
    <location>
        <begin position="33"/>
        <end position="56"/>
    </location>
</feature>
<dbReference type="Pfam" id="PF00892">
    <property type="entry name" value="EamA"/>
    <property type="match status" value="2"/>
</dbReference>
<dbReference type="OrthoDB" id="9787117at2"/>
<protein>
    <submittedName>
        <fullName evidence="8">Putative permease, DMT superfamily</fullName>
    </submittedName>
</protein>
<keyword evidence="3 6" id="KW-0812">Transmembrane</keyword>
<dbReference type="SUPFAM" id="SSF103481">
    <property type="entry name" value="Multidrug resistance efflux transporter EmrE"/>
    <property type="match status" value="2"/>
</dbReference>
<evidence type="ECO:0000313" key="8">
    <source>
        <dbReference type="EMBL" id="KEF38284.1"/>
    </source>
</evidence>
<dbReference type="PATRIC" id="fig|1348973.3.peg.2239"/>
<accession>A0A072NKT0</accession>
<dbReference type="AlphaFoldDB" id="A0A072NKT0"/>
<feature type="domain" description="EamA" evidence="7">
    <location>
        <begin position="8"/>
        <end position="137"/>
    </location>
</feature>
<evidence type="ECO:0000256" key="2">
    <source>
        <dbReference type="ARBA" id="ARBA00007362"/>
    </source>
</evidence>
<feature type="transmembrane region" description="Helical" evidence="6">
    <location>
        <begin position="122"/>
        <end position="142"/>
    </location>
</feature>